<gene>
    <name evidence="2" type="ORF">ANE_LOCUS21345</name>
</gene>
<comment type="caution">
    <text evidence="2">The sequence shown here is derived from an EMBL/GenBank/DDBJ whole genome shotgun (WGS) entry which is preliminary data.</text>
</comment>
<organism evidence="2 3">
    <name type="scientific">Arabis nemorensis</name>
    <dbReference type="NCBI Taxonomy" id="586526"/>
    <lineage>
        <taxon>Eukaryota</taxon>
        <taxon>Viridiplantae</taxon>
        <taxon>Streptophyta</taxon>
        <taxon>Embryophyta</taxon>
        <taxon>Tracheophyta</taxon>
        <taxon>Spermatophyta</taxon>
        <taxon>Magnoliopsida</taxon>
        <taxon>eudicotyledons</taxon>
        <taxon>Gunneridae</taxon>
        <taxon>Pentapetalae</taxon>
        <taxon>rosids</taxon>
        <taxon>malvids</taxon>
        <taxon>Brassicales</taxon>
        <taxon>Brassicaceae</taxon>
        <taxon>Arabideae</taxon>
        <taxon>Arabis</taxon>
    </lineage>
</organism>
<accession>A0A565CBI7</accession>
<reference evidence="2" key="1">
    <citation type="submission" date="2019-07" db="EMBL/GenBank/DDBJ databases">
        <authorList>
            <person name="Dittberner H."/>
        </authorList>
    </citation>
    <scope>NUCLEOTIDE SEQUENCE [LARGE SCALE GENOMIC DNA]</scope>
</reference>
<evidence type="ECO:0000313" key="3">
    <source>
        <dbReference type="Proteomes" id="UP000489600"/>
    </source>
</evidence>
<feature type="region of interest" description="Disordered" evidence="1">
    <location>
        <begin position="9"/>
        <end position="40"/>
    </location>
</feature>
<proteinExistence type="predicted"/>
<keyword evidence="3" id="KW-1185">Reference proteome</keyword>
<protein>
    <submittedName>
        <fullName evidence="2">Uncharacterized protein</fullName>
    </submittedName>
</protein>
<name>A0A565CBI7_9BRAS</name>
<dbReference type="Proteomes" id="UP000489600">
    <property type="component" value="Unassembled WGS sequence"/>
</dbReference>
<dbReference type="AlphaFoldDB" id="A0A565CBI7"/>
<evidence type="ECO:0000256" key="1">
    <source>
        <dbReference type="SAM" id="MobiDB-lite"/>
    </source>
</evidence>
<sequence length="82" mass="9515">MTVQLMTLLPWPDPASPAIRQSNPSDPPDPPDPPDCRESPTRLRSLHTAYKNRTMICRCCSAESSRRRWSPKFFYYLVRYSA</sequence>
<evidence type="ECO:0000313" key="2">
    <source>
        <dbReference type="EMBL" id="VVB10901.1"/>
    </source>
</evidence>
<dbReference type="EMBL" id="CABITT030000007">
    <property type="protein sequence ID" value="VVB10901.1"/>
    <property type="molecule type" value="Genomic_DNA"/>
</dbReference>